<reference evidence="2 3" key="1">
    <citation type="submission" date="2018-06" db="EMBL/GenBank/DDBJ databases">
        <authorList>
            <consortium name="Pathogen Informatics"/>
            <person name="Doyle S."/>
        </authorList>
    </citation>
    <scope>NUCLEOTIDE SEQUENCE [LARGE SCALE GENOMIC DNA]</scope>
    <source>
        <strain evidence="2 3">NCTC13102</strain>
    </source>
</reference>
<keyword evidence="1" id="KW-1133">Transmembrane helix</keyword>
<organism evidence="2 3">
    <name type="scientific">Helicobacter fennelliae</name>
    <dbReference type="NCBI Taxonomy" id="215"/>
    <lineage>
        <taxon>Bacteria</taxon>
        <taxon>Pseudomonadati</taxon>
        <taxon>Campylobacterota</taxon>
        <taxon>Epsilonproteobacteria</taxon>
        <taxon>Campylobacterales</taxon>
        <taxon>Helicobacteraceae</taxon>
        <taxon>Helicobacter</taxon>
    </lineage>
</organism>
<feature type="transmembrane region" description="Helical" evidence="1">
    <location>
        <begin position="88"/>
        <end position="109"/>
    </location>
</feature>
<sequence length="146" mass="16567">MYFIAKTIHILSACVVIGYLVYDVFILSTLKKTRSPQEFRELKLQMLQSSALIMGIGFLLLISSGIYLGSYYLGGDLGFLQNTFQKMLWIKIALVASLFILTPFSLYFVLVLKKPDPFRQYYHHIALVICILAVIVINFALSGNFV</sequence>
<accession>A0A2X3B7N4</accession>
<dbReference type="PIRSF" id="PIRSF015875">
    <property type="entry name" value="UCP015875"/>
    <property type="match status" value="1"/>
</dbReference>
<dbReference type="RefSeq" id="WP_023949267.1">
    <property type="nucleotide sequence ID" value="NZ_UAWL01000006.1"/>
</dbReference>
<dbReference type="EMBL" id="UAWL01000006">
    <property type="protein sequence ID" value="SQB99642.1"/>
    <property type="molecule type" value="Genomic_DNA"/>
</dbReference>
<feature type="transmembrane region" description="Helical" evidence="1">
    <location>
        <begin position="51"/>
        <end position="68"/>
    </location>
</feature>
<feature type="transmembrane region" description="Helical" evidence="1">
    <location>
        <begin position="6"/>
        <end position="30"/>
    </location>
</feature>
<dbReference type="InterPro" id="IPR007418">
    <property type="entry name" value="DUF474"/>
</dbReference>
<dbReference type="AlphaFoldDB" id="A0A2X3B7N4"/>
<evidence type="ECO:0000313" key="2">
    <source>
        <dbReference type="EMBL" id="SQB99642.1"/>
    </source>
</evidence>
<feature type="transmembrane region" description="Helical" evidence="1">
    <location>
        <begin position="121"/>
        <end position="141"/>
    </location>
</feature>
<evidence type="ECO:0000256" key="1">
    <source>
        <dbReference type="SAM" id="Phobius"/>
    </source>
</evidence>
<keyword evidence="1" id="KW-0812">Transmembrane</keyword>
<evidence type="ECO:0000313" key="3">
    <source>
        <dbReference type="Proteomes" id="UP000250166"/>
    </source>
</evidence>
<dbReference type="Proteomes" id="UP000250166">
    <property type="component" value="Unassembled WGS sequence"/>
</dbReference>
<proteinExistence type="predicted"/>
<name>A0A2X3B7N4_9HELI</name>
<keyword evidence="1" id="KW-0472">Membrane</keyword>
<protein>
    <submittedName>
        <fullName evidence="2">Translocation protein, low temperature</fullName>
    </submittedName>
</protein>
<gene>
    <name evidence="2" type="ORF">NCTC13102_01967</name>
</gene>